<evidence type="ECO:0000313" key="2">
    <source>
        <dbReference type="Proteomes" id="UP001162031"/>
    </source>
</evidence>
<name>A0AAV0UQK7_HYABA</name>
<comment type="caution">
    <text evidence="1">The sequence shown here is derived from an EMBL/GenBank/DDBJ whole genome shotgun (WGS) entry which is preliminary data.</text>
</comment>
<gene>
    <name evidence="1" type="ORF">HBR001_LOCUS7725</name>
</gene>
<accession>A0AAV0UQK7</accession>
<keyword evidence="2" id="KW-1185">Reference proteome</keyword>
<sequence length="113" mass="13309">MSLTDLAPANTKRARENAARSFLKFLEQEEVTREYLQQCMQRERAPLALEAVMIKFGMYLAFKESRKGQLLARHSVMQYFRQAKNWLLEQFPQHRAVVEKNLLKKDRHSNAIA</sequence>
<proteinExistence type="predicted"/>
<evidence type="ECO:0000313" key="1">
    <source>
        <dbReference type="EMBL" id="CAI5739154.1"/>
    </source>
</evidence>
<protein>
    <submittedName>
        <fullName evidence="1">Uncharacterized protein</fullName>
    </submittedName>
</protein>
<dbReference type="EMBL" id="CANTFL010001411">
    <property type="protein sequence ID" value="CAI5739154.1"/>
    <property type="molecule type" value="Genomic_DNA"/>
</dbReference>
<reference evidence="1" key="1">
    <citation type="submission" date="2022-12" db="EMBL/GenBank/DDBJ databases">
        <authorList>
            <person name="Webb A."/>
        </authorList>
    </citation>
    <scope>NUCLEOTIDE SEQUENCE</scope>
    <source>
        <strain evidence="1">Hp1</strain>
    </source>
</reference>
<organism evidence="1 2">
    <name type="scientific">Hyaloperonospora brassicae</name>
    <name type="common">Brassica downy mildew</name>
    <name type="synonym">Peronospora brassicae</name>
    <dbReference type="NCBI Taxonomy" id="162125"/>
    <lineage>
        <taxon>Eukaryota</taxon>
        <taxon>Sar</taxon>
        <taxon>Stramenopiles</taxon>
        <taxon>Oomycota</taxon>
        <taxon>Peronosporomycetes</taxon>
        <taxon>Peronosporales</taxon>
        <taxon>Peronosporaceae</taxon>
        <taxon>Hyaloperonospora</taxon>
    </lineage>
</organism>
<dbReference type="Proteomes" id="UP001162031">
    <property type="component" value="Unassembled WGS sequence"/>
</dbReference>
<dbReference type="AlphaFoldDB" id="A0AAV0UQK7"/>